<dbReference type="EMBL" id="CAJVPT010069086">
    <property type="protein sequence ID" value="CAG8777535.1"/>
    <property type="molecule type" value="Genomic_DNA"/>
</dbReference>
<evidence type="ECO:0000313" key="1">
    <source>
        <dbReference type="EMBL" id="CAG8777535.1"/>
    </source>
</evidence>
<gene>
    <name evidence="1" type="ORF">ACOLOM_LOCUS14171</name>
</gene>
<sequence length="59" mass="6360">MFNDEANKIKIKPTVFVKTIEVAEEVAGLEEPLALVVAVALDAPVSKLVVLMPVVVELE</sequence>
<protein>
    <submittedName>
        <fullName evidence="1">16180_t:CDS:1</fullName>
    </submittedName>
</protein>
<evidence type="ECO:0000313" key="2">
    <source>
        <dbReference type="Proteomes" id="UP000789525"/>
    </source>
</evidence>
<reference evidence="1" key="1">
    <citation type="submission" date="2021-06" db="EMBL/GenBank/DDBJ databases">
        <authorList>
            <person name="Kallberg Y."/>
            <person name="Tangrot J."/>
            <person name="Rosling A."/>
        </authorList>
    </citation>
    <scope>NUCLEOTIDE SEQUENCE</scope>
    <source>
        <strain evidence="1">CL356</strain>
    </source>
</reference>
<comment type="caution">
    <text evidence="1">The sequence shown here is derived from an EMBL/GenBank/DDBJ whole genome shotgun (WGS) entry which is preliminary data.</text>
</comment>
<proteinExistence type="predicted"/>
<organism evidence="1 2">
    <name type="scientific">Acaulospora colombiana</name>
    <dbReference type="NCBI Taxonomy" id="27376"/>
    <lineage>
        <taxon>Eukaryota</taxon>
        <taxon>Fungi</taxon>
        <taxon>Fungi incertae sedis</taxon>
        <taxon>Mucoromycota</taxon>
        <taxon>Glomeromycotina</taxon>
        <taxon>Glomeromycetes</taxon>
        <taxon>Diversisporales</taxon>
        <taxon>Acaulosporaceae</taxon>
        <taxon>Acaulospora</taxon>
    </lineage>
</organism>
<feature type="non-terminal residue" evidence="1">
    <location>
        <position position="59"/>
    </location>
</feature>
<name>A0ACA9R5N3_9GLOM</name>
<keyword evidence="2" id="KW-1185">Reference proteome</keyword>
<accession>A0ACA9R5N3</accession>
<dbReference type="Proteomes" id="UP000789525">
    <property type="component" value="Unassembled WGS sequence"/>
</dbReference>